<evidence type="ECO:0000256" key="1">
    <source>
        <dbReference type="SAM" id="MobiDB-lite"/>
    </source>
</evidence>
<reference evidence="2 3" key="1">
    <citation type="journal article" date="2013" name="Nat. Commun.">
        <title>The evolution and pathogenic mechanisms of the rice sheath blight pathogen.</title>
        <authorList>
            <person name="Zheng A."/>
            <person name="Lin R."/>
            <person name="Xu L."/>
            <person name="Qin P."/>
            <person name="Tang C."/>
            <person name="Ai P."/>
            <person name="Zhang D."/>
            <person name="Liu Y."/>
            <person name="Sun Z."/>
            <person name="Feng H."/>
            <person name="Wang Y."/>
            <person name="Chen Y."/>
            <person name="Liang X."/>
            <person name="Fu R."/>
            <person name="Li Q."/>
            <person name="Zhang J."/>
            <person name="Yu X."/>
            <person name="Xie Z."/>
            <person name="Ding L."/>
            <person name="Guan P."/>
            <person name="Tang J."/>
            <person name="Liang Y."/>
            <person name="Wang S."/>
            <person name="Deng Q."/>
            <person name="Li S."/>
            <person name="Zhu J."/>
            <person name="Wang L."/>
            <person name="Liu H."/>
            <person name="Li P."/>
        </authorList>
    </citation>
    <scope>NUCLEOTIDE SEQUENCE [LARGE SCALE GENOMIC DNA]</scope>
    <source>
        <strain evidence="3">AG-1 IA</strain>
    </source>
</reference>
<dbReference type="EMBL" id="AFRT01001762">
    <property type="protein sequence ID" value="ELU39479.1"/>
    <property type="molecule type" value="Genomic_DNA"/>
</dbReference>
<comment type="caution">
    <text evidence="2">The sequence shown here is derived from an EMBL/GenBank/DDBJ whole genome shotgun (WGS) entry which is preliminary data.</text>
</comment>
<organism evidence="2 3">
    <name type="scientific">Thanatephorus cucumeris (strain AG1-IA)</name>
    <name type="common">Rice sheath blight fungus</name>
    <name type="synonym">Rhizoctonia solani</name>
    <dbReference type="NCBI Taxonomy" id="983506"/>
    <lineage>
        <taxon>Eukaryota</taxon>
        <taxon>Fungi</taxon>
        <taxon>Dikarya</taxon>
        <taxon>Basidiomycota</taxon>
        <taxon>Agaricomycotina</taxon>
        <taxon>Agaricomycetes</taxon>
        <taxon>Cantharellales</taxon>
        <taxon>Ceratobasidiaceae</taxon>
        <taxon>Rhizoctonia</taxon>
        <taxon>Rhizoctonia solani AG-1</taxon>
    </lineage>
</organism>
<protein>
    <submittedName>
        <fullName evidence="2">Uncharacterized protein</fullName>
    </submittedName>
</protein>
<evidence type="ECO:0000313" key="2">
    <source>
        <dbReference type="EMBL" id="ELU39479.1"/>
    </source>
</evidence>
<dbReference type="AlphaFoldDB" id="L8WSW1"/>
<dbReference type="HOGENOM" id="CLU_1533592_0_0_1"/>
<feature type="compositionally biased region" description="Low complexity" evidence="1">
    <location>
        <begin position="166"/>
        <end position="175"/>
    </location>
</feature>
<dbReference type="Proteomes" id="UP000011668">
    <property type="component" value="Unassembled WGS sequence"/>
</dbReference>
<proteinExistence type="predicted"/>
<evidence type="ECO:0000313" key="3">
    <source>
        <dbReference type="Proteomes" id="UP000011668"/>
    </source>
</evidence>
<feature type="region of interest" description="Disordered" evidence="1">
    <location>
        <begin position="153"/>
        <end position="175"/>
    </location>
</feature>
<keyword evidence="3" id="KW-1185">Reference proteome</keyword>
<accession>L8WSW1</accession>
<name>L8WSW1_THACA</name>
<sequence>MDLTLGERDDGPANNDHTWRSPAAFALERALDLVQTRRDEPLVRHRGAFDDRDGRRGRVDRREVVVLVSMSSWVEESRWWWWRWGSGWVWSYSIVRVLKKLKETFCYTAAANYRAFAAPSDQAPNKFPQSRDAHENNERPRALVAPYNSALSALSDGGANNERVGDVALGDGDGG</sequence>
<gene>
    <name evidence="2" type="ORF">AG1IA_06497</name>
</gene>